<accession>A5DAX1</accession>
<dbReference type="InterPro" id="IPR039249">
    <property type="entry name" value="GPATCH11"/>
</dbReference>
<evidence type="ECO:0000259" key="2">
    <source>
        <dbReference type="PROSITE" id="PS50174"/>
    </source>
</evidence>
<evidence type="ECO:0000313" key="3">
    <source>
        <dbReference type="EMBL" id="EDK36328.2"/>
    </source>
</evidence>
<dbReference type="SMART" id="SM00443">
    <property type="entry name" value="G_patch"/>
    <property type="match status" value="1"/>
</dbReference>
<keyword evidence="4" id="KW-1185">Reference proteome</keyword>
<evidence type="ECO:0000313" key="4">
    <source>
        <dbReference type="Proteomes" id="UP000001997"/>
    </source>
</evidence>
<dbReference type="STRING" id="294746.A5DAX1"/>
<sequence>MKRNVFENEDSEESDNENEKPIKNRTQSAKLRGLVSENSKKSDDEEDYMDFSVDANDGESEVHEDGGSGLQQSLFATNKDSIGLKMMYKMGYSTGSTLGKRDNGLAEPLDVTVKLDKRGIGAKTNQSSFSEPIPDYTGYTASNSAKYKARHQRSLLENLQKVAFNLSGDADDFHGGNLEIESVHPLWREYSEILVSERVSEREPEKELESQIVELVDYLRSHFNYCYFCGCEISSDCPGPYEEDHT</sequence>
<dbReference type="GeneID" id="5128562"/>
<dbReference type="Pfam" id="PF13821">
    <property type="entry name" value="DUF4187"/>
    <property type="match status" value="1"/>
</dbReference>
<evidence type="ECO:0000256" key="1">
    <source>
        <dbReference type="SAM" id="MobiDB-lite"/>
    </source>
</evidence>
<reference evidence="3 4" key="1">
    <citation type="journal article" date="2009" name="Nature">
        <title>Evolution of pathogenicity and sexual reproduction in eight Candida genomes.</title>
        <authorList>
            <person name="Butler G."/>
            <person name="Rasmussen M.D."/>
            <person name="Lin M.F."/>
            <person name="Santos M.A."/>
            <person name="Sakthikumar S."/>
            <person name="Munro C.A."/>
            <person name="Rheinbay E."/>
            <person name="Grabherr M."/>
            <person name="Forche A."/>
            <person name="Reedy J.L."/>
            <person name="Agrafioti I."/>
            <person name="Arnaud M.B."/>
            <person name="Bates S."/>
            <person name="Brown A.J."/>
            <person name="Brunke S."/>
            <person name="Costanzo M.C."/>
            <person name="Fitzpatrick D.A."/>
            <person name="de Groot P.W."/>
            <person name="Harris D."/>
            <person name="Hoyer L.L."/>
            <person name="Hube B."/>
            <person name="Klis F.M."/>
            <person name="Kodira C."/>
            <person name="Lennard N."/>
            <person name="Logue M.E."/>
            <person name="Martin R."/>
            <person name="Neiman A.M."/>
            <person name="Nikolaou E."/>
            <person name="Quail M.A."/>
            <person name="Quinn J."/>
            <person name="Santos M.C."/>
            <person name="Schmitzberger F.F."/>
            <person name="Sherlock G."/>
            <person name="Shah P."/>
            <person name="Silverstein K.A."/>
            <person name="Skrzypek M.S."/>
            <person name="Soll D."/>
            <person name="Staggs R."/>
            <person name="Stansfield I."/>
            <person name="Stumpf M.P."/>
            <person name="Sudbery P.E."/>
            <person name="Srikantha T."/>
            <person name="Zeng Q."/>
            <person name="Berman J."/>
            <person name="Berriman M."/>
            <person name="Heitman J."/>
            <person name="Gow N.A."/>
            <person name="Lorenz M.C."/>
            <person name="Birren B.W."/>
            <person name="Kellis M."/>
            <person name="Cuomo C.A."/>
        </authorList>
    </citation>
    <scope>NUCLEOTIDE SEQUENCE [LARGE SCALE GENOMIC DNA]</scope>
    <source>
        <strain evidence="4">ATCC 6260 / CBS 566 / DSM 6381 / JCM 1539 / NBRC 10279 / NRRL Y-324</strain>
    </source>
</reference>
<dbReference type="EMBL" id="CH408155">
    <property type="protein sequence ID" value="EDK36328.2"/>
    <property type="molecule type" value="Genomic_DNA"/>
</dbReference>
<dbReference type="Pfam" id="PF01585">
    <property type="entry name" value="G-patch"/>
    <property type="match status" value="1"/>
</dbReference>
<dbReference type="PANTHER" id="PTHR21032">
    <property type="entry name" value="G PATCH DOMAIN-CONTAINING PROTEIN 11"/>
    <property type="match status" value="1"/>
</dbReference>
<gene>
    <name evidence="3" type="ORF">PGUG_00426</name>
</gene>
<dbReference type="GO" id="GO:0003676">
    <property type="term" value="F:nucleic acid binding"/>
    <property type="evidence" value="ECO:0007669"/>
    <property type="project" value="InterPro"/>
</dbReference>
<proteinExistence type="predicted"/>
<feature type="domain" description="G-patch" evidence="2">
    <location>
        <begin position="79"/>
        <end position="125"/>
    </location>
</feature>
<dbReference type="AlphaFoldDB" id="A5DAX1"/>
<dbReference type="SMART" id="SM01173">
    <property type="entry name" value="DUF4187"/>
    <property type="match status" value="1"/>
</dbReference>
<dbReference type="VEuPathDB" id="FungiDB:PGUG_00426"/>
<dbReference type="OMA" id="DYMNMVI"/>
<protein>
    <recommendedName>
        <fullName evidence="2">G-patch domain-containing protein</fullName>
    </recommendedName>
</protein>
<dbReference type="InParanoid" id="A5DAX1"/>
<dbReference type="KEGG" id="pgu:PGUG_00426"/>
<dbReference type="InterPro" id="IPR025239">
    <property type="entry name" value="DUF4187"/>
</dbReference>
<dbReference type="PANTHER" id="PTHR21032:SF0">
    <property type="entry name" value="G PATCH DOMAIN-CONTAINING PROTEIN 11"/>
    <property type="match status" value="1"/>
</dbReference>
<dbReference type="GO" id="GO:0000776">
    <property type="term" value="C:kinetochore"/>
    <property type="evidence" value="ECO:0007669"/>
    <property type="project" value="TreeGrafter"/>
</dbReference>
<dbReference type="eggNOG" id="KOG1994">
    <property type="taxonomic scope" value="Eukaryota"/>
</dbReference>
<dbReference type="FunCoup" id="A5DAX1">
    <property type="interactions" value="246"/>
</dbReference>
<feature type="compositionally biased region" description="Acidic residues" evidence="1">
    <location>
        <begin position="7"/>
        <end position="16"/>
    </location>
</feature>
<dbReference type="InterPro" id="IPR000467">
    <property type="entry name" value="G_patch_dom"/>
</dbReference>
<dbReference type="RefSeq" id="XP_001487049.2">
    <property type="nucleotide sequence ID" value="XM_001486999.1"/>
</dbReference>
<dbReference type="PROSITE" id="PS50174">
    <property type="entry name" value="G_PATCH"/>
    <property type="match status" value="1"/>
</dbReference>
<name>A5DAX1_PICGU</name>
<dbReference type="Proteomes" id="UP000001997">
    <property type="component" value="Unassembled WGS sequence"/>
</dbReference>
<dbReference type="HOGENOM" id="CLU_046724_0_0_1"/>
<dbReference type="OrthoDB" id="786951at2759"/>
<feature type="region of interest" description="Disordered" evidence="1">
    <location>
        <begin position="1"/>
        <end position="51"/>
    </location>
</feature>
<organism evidence="3 4">
    <name type="scientific">Meyerozyma guilliermondii (strain ATCC 6260 / CBS 566 / DSM 6381 / JCM 1539 / NBRC 10279 / NRRL Y-324)</name>
    <name type="common">Yeast</name>
    <name type="synonym">Candida guilliermondii</name>
    <dbReference type="NCBI Taxonomy" id="294746"/>
    <lineage>
        <taxon>Eukaryota</taxon>
        <taxon>Fungi</taxon>
        <taxon>Dikarya</taxon>
        <taxon>Ascomycota</taxon>
        <taxon>Saccharomycotina</taxon>
        <taxon>Pichiomycetes</taxon>
        <taxon>Debaryomycetaceae</taxon>
        <taxon>Meyerozyma</taxon>
    </lineage>
</organism>